<reference evidence="2 3" key="1">
    <citation type="submission" date="2024-04" db="EMBL/GenBank/DDBJ databases">
        <title>Genome sequencing and metabolic network reconstruction of aminoacids and betaine degradation by Anoxynatronum sibiricum.</title>
        <authorList>
            <person name="Detkova E.N."/>
            <person name="Boltjanskaja Y.V."/>
            <person name="Mardanov A.V."/>
            <person name="Kevbrin V."/>
        </authorList>
    </citation>
    <scope>NUCLEOTIDE SEQUENCE [LARGE SCALE GENOMIC DNA]</scope>
    <source>
        <strain evidence="2 3">Z-7981</strain>
    </source>
</reference>
<dbReference type="PANTHER" id="PTHR40076">
    <property type="entry name" value="MEMBRANE PROTEIN-RELATED"/>
    <property type="match status" value="1"/>
</dbReference>
<evidence type="ECO:0000313" key="3">
    <source>
        <dbReference type="Proteomes" id="UP001407405"/>
    </source>
</evidence>
<proteinExistence type="predicted"/>
<comment type="caution">
    <text evidence="2">The sequence shown here is derived from an EMBL/GenBank/DDBJ whole genome shotgun (WGS) entry which is preliminary data.</text>
</comment>
<protein>
    <submittedName>
        <fullName evidence="2">DUF975 family protein</fullName>
    </submittedName>
</protein>
<feature type="transmembrane region" description="Helical" evidence="1">
    <location>
        <begin position="219"/>
        <end position="240"/>
    </location>
</feature>
<dbReference type="EMBL" id="JBCITM010000012">
    <property type="protein sequence ID" value="MEN1761146.1"/>
    <property type="molecule type" value="Genomic_DNA"/>
</dbReference>
<gene>
    <name evidence="2" type="ORF">AAIG11_11705</name>
</gene>
<dbReference type="Proteomes" id="UP001407405">
    <property type="component" value="Unassembled WGS sequence"/>
</dbReference>
<organism evidence="2 3">
    <name type="scientific">Anoxynatronum sibiricum</name>
    <dbReference type="NCBI Taxonomy" id="210623"/>
    <lineage>
        <taxon>Bacteria</taxon>
        <taxon>Bacillati</taxon>
        <taxon>Bacillota</taxon>
        <taxon>Clostridia</taxon>
        <taxon>Eubacteriales</taxon>
        <taxon>Clostridiaceae</taxon>
        <taxon>Anoxynatronum</taxon>
    </lineage>
</organism>
<keyword evidence="1" id="KW-1133">Transmembrane helix</keyword>
<keyword evidence="1" id="KW-0812">Transmembrane</keyword>
<feature type="transmembrane region" description="Helical" evidence="1">
    <location>
        <begin position="85"/>
        <end position="112"/>
    </location>
</feature>
<accession>A0ABU9VVG2</accession>
<feature type="transmembrane region" description="Helical" evidence="1">
    <location>
        <begin position="152"/>
        <end position="173"/>
    </location>
</feature>
<keyword evidence="1" id="KW-0472">Membrane</keyword>
<dbReference type="RefSeq" id="WP_343186451.1">
    <property type="nucleotide sequence ID" value="NZ_JBCITM010000012.1"/>
</dbReference>
<dbReference type="InterPro" id="IPR010380">
    <property type="entry name" value="DUF975"/>
</dbReference>
<keyword evidence="3" id="KW-1185">Reference proteome</keyword>
<evidence type="ECO:0000313" key="2">
    <source>
        <dbReference type="EMBL" id="MEN1761146.1"/>
    </source>
</evidence>
<dbReference type="PANTHER" id="PTHR40076:SF1">
    <property type="entry name" value="MEMBRANE PROTEIN"/>
    <property type="match status" value="1"/>
</dbReference>
<dbReference type="Pfam" id="PF06161">
    <property type="entry name" value="DUF975"/>
    <property type="match status" value="1"/>
</dbReference>
<sequence>MKRQMLWTRAELKSNAKDFLRKHYWKSFLIALVIAITGGNEYMMQNGGGGGRGGNRGGSGIGVELGEVFSGGGSPVPTNWLFEKIGISTIVFISLGMFIGGIAVFMAFRILVGAPLDVGGRTFFLRGLSEEPDVGDLAWVFRSKHYLNVVKVMFLRGLYNFLWTLLLIIPGVIKHYEYRMVPYILAEDPTLNADAAIKQSMVLTEGHKWAMFVLDLSFLGWYILGGLMLGIGVFFVHPYYEATYVQLYDTLRGGSPEEVELVEEAAW</sequence>
<feature type="transmembrane region" description="Helical" evidence="1">
    <location>
        <begin position="23"/>
        <end position="43"/>
    </location>
</feature>
<evidence type="ECO:0000256" key="1">
    <source>
        <dbReference type="SAM" id="Phobius"/>
    </source>
</evidence>
<name>A0ABU9VVG2_9CLOT</name>